<keyword evidence="2" id="KW-1185">Reference proteome</keyword>
<evidence type="ECO:0000313" key="2">
    <source>
        <dbReference type="Proteomes" id="UP001152531"/>
    </source>
</evidence>
<evidence type="ECO:0000313" key="1">
    <source>
        <dbReference type="EMBL" id="CAH6720383.1"/>
    </source>
</evidence>
<dbReference type="EMBL" id="CALSDN010000003">
    <property type="protein sequence ID" value="CAH6720383.1"/>
    <property type="molecule type" value="Genomic_DNA"/>
</dbReference>
<gene>
    <name evidence="1" type="ORF">CLIB1444_03S10682</name>
</gene>
<proteinExistence type="predicted"/>
<keyword evidence="1" id="KW-0378">Hydrolase</keyword>
<name>A0ACA9Y5W8_9ASCO</name>
<comment type="caution">
    <text evidence="1">The sequence shown here is derived from an EMBL/GenBank/DDBJ whole genome shotgun (WGS) entry which is preliminary data.</text>
</comment>
<dbReference type="Proteomes" id="UP001152531">
    <property type="component" value="Unassembled WGS sequence"/>
</dbReference>
<organism evidence="1 2">
    <name type="scientific">[Candida] jaroonii</name>
    <dbReference type="NCBI Taxonomy" id="467808"/>
    <lineage>
        <taxon>Eukaryota</taxon>
        <taxon>Fungi</taxon>
        <taxon>Dikarya</taxon>
        <taxon>Ascomycota</taxon>
        <taxon>Saccharomycotina</taxon>
        <taxon>Pichiomycetes</taxon>
        <taxon>Debaryomycetaceae</taxon>
        <taxon>Yamadazyma</taxon>
    </lineage>
</organism>
<sequence>MTFSISETLGFLDNPNLPWKSIIVGFTVGQFLFETYLGYRQYQVLQKTSLPSTIKQEVPKETFDKSQDYSRAKQRFAFISDGYSLVKNLLFIKYDVLPKFWSFGGSILKTVAPYLPKFMGGIITQSIFFVFVLSIFSNLTSLPVDYYQTFVLEEKYGFNKSTIGLWITDQLKSLALSFVLLPPVLAGILKIIDTFGQSFILYLSGFVLVTQLVLMTIYPSLIQPLFNKFTPLEDGELKDAIEDLARKQQFPLTKLYVIDGSKRSGHSNAYFTGLPWSKQIVLFDTLIEQSTVDETVAVLAHEIGHWNLNHLPQMLLFSQLNVSFMFSIFAAFVNNNSLYRSFGFATNPTMVGLILFSDIFKPVESGLQFIQNLFIRKNEYEADEYAKTCGYTEDLGKSLIKLNVENLSYFEADWLYSAYHRSHPLLTERLEAIGYVSKEKVGLEKPEKQD</sequence>
<keyword evidence="1" id="KW-0645">Protease</keyword>
<protein>
    <submittedName>
        <fullName evidence="1">CAAX prenyl protease 1</fullName>
    </submittedName>
</protein>
<accession>A0ACA9Y5W8</accession>
<reference evidence="1" key="1">
    <citation type="submission" date="2022-06" db="EMBL/GenBank/DDBJ databases">
        <authorList>
            <person name="Legras J.-L."/>
            <person name="Devillers H."/>
            <person name="Grondin C."/>
        </authorList>
    </citation>
    <scope>NUCLEOTIDE SEQUENCE</scope>
    <source>
        <strain evidence="1">CLIB 1444</strain>
    </source>
</reference>